<feature type="compositionally biased region" description="Polar residues" evidence="1">
    <location>
        <begin position="51"/>
        <end position="60"/>
    </location>
</feature>
<sequence length="124" mass="13597">MPLPTSEIERLFPASPAVPAPPFSLRTTTAPANIPLLCVSLTSRTHDRPPSLSSVDSPSTRNEDRPPSLSSVRLQTLWELASPKPRVANMVRTSLSEMAERFDVRVVGVCEVLFKITESCRVTP</sequence>
<feature type="region of interest" description="Disordered" evidence="1">
    <location>
        <begin position="44"/>
        <end position="70"/>
    </location>
</feature>
<evidence type="ECO:0000256" key="1">
    <source>
        <dbReference type="SAM" id="MobiDB-lite"/>
    </source>
</evidence>
<dbReference type="EMBL" id="CAMAPF010000948">
    <property type="protein sequence ID" value="CAH9127720.1"/>
    <property type="molecule type" value="Genomic_DNA"/>
</dbReference>
<name>A0AAV0EWQ9_9ASTE</name>
<protein>
    <submittedName>
        <fullName evidence="2">Uncharacterized protein</fullName>
    </submittedName>
</protein>
<keyword evidence="3" id="KW-1185">Reference proteome</keyword>
<reference evidence="2" key="1">
    <citation type="submission" date="2022-07" db="EMBL/GenBank/DDBJ databases">
        <authorList>
            <person name="Macas J."/>
            <person name="Novak P."/>
            <person name="Neumann P."/>
        </authorList>
    </citation>
    <scope>NUCLEOTIDE SEQUENCE</scope>
</reference>
<evidence type="ECO:0000313" key="3">
    <source>
        <dbReference type="Proteomes" id="UP001152523"/>
    </source>
</evidence>
<dbReference type="Proteomes" id="UP001152523">
    <property type="component" value="Unassembled WGS sequence"/>
</dbReference>
<evidence type="ECO:0000313" key="2">
    <source>
        <dbReference type="EMBL" id="CAH9127720.1"/>
    </source>
</evidence>
<gene>
    <name evidence="2" type="ORF">CEPIT_LOCUS28542</name>
</gene>
<organism evidence="2 3">
    <name type="scientific">Cuscuta epithymum</name>
    <dbReference type="NCBI Taxonomy" id="186058"/>
    <lineage>
        <taxon>Eukaryota</taxon>
        <taxon>Viridiplantae</taxon>
        <taxon>Streptophyta</taxon>
        <taxon>Embryophyta</taxon>
        <taxon>Tracheophyta</taxon>
        <taxon>Spermatophyta</taxon>
        <taxon>Magnoliopsida</taxon>
        <taxon>eudicotyledons</taxon>
        <taxon>Gunneridae</taxon>
        <taxon>Pentapetalae</taxon>
        <taxon>asterids</taxon>
        <taxon>lamiids</taxon>
        <taxon>Solanales</taxon>
        <taxon>Convolvulaceae</taxon>
        <taxon>Cuscuteae</taxon>
        <taxon>Cuscuta</taxon>
        <taxon>Cuscuta subgen. Cuscuta</taxon>
    </lineage>
</organism>
<proteinExistence type="predicted"/>
<accession>A0AAV0EWQ9</accession>
<comment type="caution">
    <text evidence="2">The sequence shown here is derived from an EMBL/GenBank/DDBJ whole genome shotgun (WGS) entry which is preliminary data.</text>
</comment>
<dbReference type="AlphaFoldDB" id="A0AAV0EWQ9"/>